<protein>
    <recommendedName>
        <fullName evidence="5">Serine/threonine protein kinase</fullName>
    </recommendedName>
</protein>
<evidence type="ECO:0008006" key="5">
    <source>
        <dbReference type="Google" id="ProtNLM"/>
    </source>
</evidence>
<feature type="compositionally biased region" description="Low complexity" evidence="1">
    <location>
        <begin position="60"/>
        <end position="77"/>
    </location>
</feature>
<keyword evidence="4" id="KW-1185">Reference proteome</keyword>
<evidence type="ECO:0000256" key="1">
    <source>
        <dbReference type="SAM" id="MobiDB-lite"/>
    </source>
</evidence>
<proteinExistence type="predicted"/>
<dbReference type="EMBL" id="JASCTH010000012">
    <property type="protein sequence ID" value="MDI6100823.1"/>
    <property type="molecule type" value="Genomic_DNA"/>
</dbReference>
<keyword evidence="2" id="KW-0472">Membrane</keyword>
<reference evidence="3 4" key="1">
    <citation type="submission" date="2023-05" db="EMBL/GenBank/DDBJ databases">
        <title>Actinoplanes sp. NEAU-A12 genome sequencing.</title>
        <authorList>
            <person name="Wang Z.-S."/>
        </authorList>
    </citation>
    <scope>NUCLEOTIDE SEQUENCE [LARGE SCALE GENOMIC DNA]</scope>
    <source>
        <strain evidence="3 4">NEAU-A12</strain>
    </source>
</reference>
<feature type="transmembrane region" description="Helical" evidence="2">
    <location>
        <begin position="6"/>
        <end position="27"/>
    </location>
</feature>
<evidence type="ECO:0000313" key="4">
    <source>
        <dbReference type="Proteomes" id="UP001241758"/>
    </source>
</evidence>
<organism evidence="3 4">
    <name type="scientific">Actinoplanes sandaracinus</name>
    <dbReference type="NCBI Taxonomy" id="3045177"/>
    <lineage>
        <taxon>Bacteria</taxon>
        <taxon>Bacillati</taxon>
        <taxon>Actinomycetota</taxon>
        <taxon>Actinomycetes</taxon>
        <taxon>Micromonosporales</taxon>
        <taxon>Micromonosporaceae</taxon>
        <taxon>Actinoplanes</taxon>
    </lineage>
</organism>
<feature type="region of interest" description="Disordered" evidence="1">
    <location>
        <begin position="34"/>
        <end position="158"/>
    </location>
</feature>
<evidence type="ECO:0000256" key="2">
    <source>
        <dbReference type="SAM" id="Phobius"/>
    </source>
</evidence>
<keyword evidence="2" id="KW-0812">Transmembrane</keyword>
<name>A0ABT6WM56_9ACTN</name>
<feature type="compositionally biased region" description="Gly residues" evidence="1">
    <location>
        <begin position="87"/>
        <end position="116"/>
    </location>
</feature>
<sequence>MRRLPLLGGVVTLGIVVVLGFLIFLTWRWGQSSGPPQQALPAGPVPESTGGTPGSGAHRPPAGGTATTTPGTAGADAGAHRGSAGPRTGGQTGSGTGGTGASGEPNGSGSGPGGAGSEEPDPGGVSPPMTPPPTTPPTADPPTQQPTQGGGAPAPQVEEARTVELRSADDERKSVDIDYWQARHQGDGDLNATADGLAGAGGAKIALVRQGRGDWETCSADRDDWTSEVPYSALTQGTYLCARSSEGRVAYLRIEAVPTEAYPAITFYGSTWDHPN</sequence>
<gene>
    <name evidence="3" type="ORF">QLQ12_19615</name>
</gene>
<comment type="caution">
    <text evidence="3">The sequence shown here is derived from an EMBL/GenBank/DDBJ whole genome shotgun (WGS) entry which is preliminary data.</text>
</comment>
<evidence type="ECO:0000313" key="3">
    <source>
        <dbReference type="EMBL" id="MDI6100823.1"/>
    </source>
</evidence>
<feature type="compositionally biased region" description="Pro residues" evidence="1">
    <location>
        <begin position="128"/>
        <end position="144"/>
    </location>
</feature>
<dbReference type="RefSeq" id="WP_282761655.1">
    <property type="nucleotide sequence ID" value="NZ_JASCTH010000012.1"/>
</dbReference>
<dbReference type="Proteomes" id="UP001241758">
    <property type="component" value="Unassembled WGS sequence"/>
</dbReference>
<accession>A0ABT6WM56</accession>
<keyword evidence="2" id="KW-1133">Transmembrane helix</keyword>